<dbReference type="SUPFAM" id="SSF47095">
    <property type="entry name" value="HMG-box"/>
    <property type="match status" value="1"/>
</dbReference>
<evidence type="ECO:0000256" key="2">
    <source>
        <dbReference type="ARBA" id="ARBA00023242"/>
    </source>
</evidence>
<feature type="compositionally biased region" description="Acidic residues" evidence="5">
    <location>
        <begin position="216"/>
        <end position="231"/>
    </location>
</feature>
<protein>
    <recommendedName>
        <fullName evidence="6">HMG box domain-containing protein</fullName>
    </recommendedName>
</protein>
<keyword evidence="8" id="KW-1185">Reference proteome</keyword>
<feature type="compositionally biased region" description="Polar residues" evidence="5">
    <location>
        <begin position="239"/>
        <end position="254"/>
    </location>
</feature>
<evidence type="ECO:0000259" key="6">
    <source>
        <dbReference type="PROSITE" id="PS50118"/>
    </source>
</evidence>
<keyword evidence="4" id="KW-0175">Coiled coil</keyword>
<feature type="coiled-coil region" evidence="4">
    <location>
        <begin position="13"/>
        <end position="47"/>
    </location>
</feature>
<dbReference type="Pfam" id="PF24245">
    <property type="entry name" value="INO80F"/>
    <property type="match status" value="1"/>
</dbReference>
<name>A0A8H7UN05_MORIS</name>
<dbReference type="EMBL" id="JAEPQZ010000001">
    <property type="protein sequence ID" value="KAG2185738.1"/>
    <property type="molecule type" value="Genomic_DNA"/>
</dbReference>
<dbReference type="SMART" id="SM00398">
    <property type="entry name" value="HMG"/>
    <property type="match status" value="1"/>
</dbReference>
<evidence type="ECO:0000256" key="3">
    <source>
        <dbReference type="PROSITE-ProRule" id="PRU00267"/>
    </source>
</evidence>
<keyword evidence="3" id="KW-0238">DNA-binding</keyword>
<dbReference type="OrthoDB" id="1919336at2759"/>
<organism evidence="7 8">
    <name type="scientific">Mortierella isabellina</name>
    <name type="common">Filamentous fungus</name>
    <name type="synonym">Umbelopsis isabellina</name>
    <dbReference type="NCBI Taxonomy" id="91625"/>
    <lineage>
        <taxon>Eukaryota</taxon>
        <taxon>Fungi</taxon>
        <taxon>Fungi incertae sedis</taxon>
        <taxon>Mucoromycota</taxon>
        <taxon>Mucoromycotina</taxon>
        <taxon>Umbelopsidomycetes</taxon>
        <taxon>Umbelopsidales</taxon>
        <taxon>Umbelopsidaceae</taxon>
        <taxon>Umbelopsis</taxon>
    </lineage>
</organism>
<evidence type="ECO:0000256" key="4">
    <source>
        <dbReference type="SAM" id="Coils"/>
    </source>
</evidence>
<dbReference type="Proteomes" id="UP000654370">
    <property type="component" value="Unassembled WGS sequence"/>
</dbReference>
<dbReference type="Pfam" id="PF00505">
    <property type="entry name" value="HMG_box"/>
    <property type="match status" value="1"/>
</dbReference>
<proteinExistence type="predicted"/>
<dbReference type="InterPro" id="IPR009071">
    <property type="entry name" value="HMG_box_dom"/>
</dbReference>
<dbReference type="PANTHER" id="PTHR46912:SF1">
    <property type="entry name" value="HIGH MOBILITY GROUP B PROTEIN 13"/>
    <property type="match status" value="1"/>
</dbReference>
<feature type="compositionally biased region" description="Polar residues" evidence="5">
    <location>
        <begin position="273"/>
        <end position="288"/>
    </location>
</feature>
<reference evidence="7" key="1">
    <citation type="submission" date="2020-12" db="EMBL/GenBank/DDBJ databases">
        <title>Metabolic potential, ecology and presence of endohyphal bacteria is reflected in genomic diversity of Mucoromycotina.</title>
        <authorList>
            <person name="Muszewska A."/>
            <person name="Okrasinska A."/>
            <person name="Steczkiewicz K."/>
            <person name="Drgas O."/>
            <person name="Orlowska M."/>
            <person name="Perlinska-Lenart U."/>
            <person name="Aleksandrzak-Piekarczyk T."/>
            <person name="Szatraj K."/>
            <person name="Zielenkiewicz U."/>
            <person name="Pilsyk S."/>
            <person name="Malc E."/>
            <person name="Mieczkowski P."/>
            <person name="Kruszewska J.S."/>
            <person name="Biernat P."/>
            <person name="Pawlowska J."/>
        </authorList>
    </citation>
    <scope>NUCLEOTIDE SEQUENCE</scope>
    <source>
        <strain evidence="7">WA0000067209</strain>
    </source>
</reference>
<evidence type="ECO:0000313" key="7">
    <source>
        <dbReference type="EMBL" id="KAG2185738.1"/>
    </source>
</evidence>
<sequence>MSNVEDPAIKRKYKELKKRIRDIEDDNDTLNVRLTKAKKHINRLRLERSVLLERLERSTDYIDDGSDSNSDISDAGGGHSLLADIKSRHEPKSASAQNASHDHGSRQKGADSKPARKKKDPNAPKGPGNVFFLYSRMERDKIKDEYPGENQGDLTRILGQKWKNLTKDEKQKYYDIYKKEQEEYEEAMKSYTASGSVAGTPGLETASQTEDHMSMGEEDEEEDMLNEDDDVSMAPPLAETSSQPASQIAPSTSPVPELLPPSISLNADPPVPSTEQPGQPANNEPPSQ</sequence>
<evidence type="ECO:0000256" key="1">
    <source>
        <dbReference type="ARBA" id="ARBA00004123"/>
    </source>
</evidence>
<feature type="region of interest" description="Disordered" evidence="5">
    <location>
        <begin position="61"/>
        <end position="80"/>
    </location>
</feature>
<feature type="domain" description="HMG box" evidence="6">
    <location>
        <begin position="124"/>
        <end position="192"/>
    </location>
</feature>
<comment type="caution">
    <text evidence="7">The sequence shown here is derived from an EMBL/GenBank/DDBJ whole genome shotgun (WGS) entry which is preliminary data.</text>
</comment>
<keyword evidence="2 3" id="KW-0539">Nucleus</keyword>
<dbReference type="PROSITE" id="PS50118">
    <property type="entry name" value="HMG_BOX_2"/>
    <property type="match status" value="1"/>
</dbReference>
<dbReference type="InterPro" id="IPR044601">
    <property type="entry name" value="HMGB6/HMGB13"/>
</dbReference>
<dbReference type="InterPro" id="IPR056513">
    <property type="entry name" value="INO80F"/>
</dbReference>
<gene>
    <name evidence="7" type="ORF">INT43_002173</name>
</gene>
<dbReference type="PANTHER" id="PTHR46912">
    <property type="entry name" value="HIGH MOBILITY GROUP B PROTEIN 13"/>
    <property type="match status" value="1"/>
</dbReference>
<dbReference type="PRINTS" id="PR00886">
    <property type="entry name" value="HIGHMOBLTY12"/>
</dbReference>
<feature type="DNA-binding region" description="HMG box" evidence="3">
    <location>
        <begin position="124"/>
        <end position="192"/>
    </location>
</feature>
<feature type="region of interest" description="Disordered" evidence="5">
    <location>
        <begin position="89"/>
        <end position="130"/>
    </location>
</feature>
<dbReference type="InterPro" id="IPR036910">
    <property type="entry name" value="HMG_box_dom_sf"/>
</dbReference>
<feature type="compositionally biased region" description="Basic and acidic residues" evidence="5">
    <location>
        <begin position="100"/>
        <end position="114"/>
    </location>
</feature>
<accession>A0A8H7UN05</accession>
<dbReference type="Gene3D" id="1.10.30.10">
    <property type="entry name" value="High mobility group box domain"/>
    <property type="match status" value="1"/>
</dbReference>
<dbReference type="AlphaFoldDB" id="A0A8H7UN05"/>
<evidence type="ECO:0000313" key="8">
    <source>
        <dbReference type="Proteomes" id="UP000654370"/>
    </source>
</evidence>
<comment type="subcellular location">
    <subcellularLocation>
        <location evidence="1">Nucleus</location>
    </subcellularLocation>
</comment>
<evidence type="ECO:0000256" key="5">
    <source>
        <dbReference type="SAM" id="MobiDB-lite"/>
    </source>
</evidence>
<feature type="region of interest" description="Disordered" evidence="5">
    <location>
        <begin position="193"/>
        <end position="288"/>
    </location>
</feature>
<dbReference type="GO" id="GO:0005634">
    <property type="term" value="C:nucleus"/>
    <property type="evidence" value="ECO:0007669"/>
    <property type="project" value="UniProtKB-SubCell"/>
</dbReference>
<dbReference type="GO" id="GO:0003677">
    <property type="term" value="F:DNA binding"/>
    <property type="evidence" value="ECO:0007669"/>
    <property type="project" value="UniProtKB-UniRule"/>
</dbReference>